<keyword evidence="1" id="KW-0472">Membrane</keyword>
<keyword evidence="3" id="KW-1185">Reference proteome</keyword>
<evidence type="ECO:0000256" key="1">
    <source>
        <dbReference type="SAM" id="Phobius"/>
    </source>
</evidence>
<feature type="transmembrane region" description="Helical" evidence="1">
    <location>
        <begin position="119"/>
        <end position="141"/>
    </location>
</feature>
<evidence type="ECO:0000313" key="2">
    <source>
        <dbReference type="EMBL" id="CAK9117420.1"/>
    </source>
</evidence>
<evidence type="ECO:0008006" key="4">
    <source>
        <dbReference type="Google" id="ProtNLM"/>
    </source>
</evidence>
<gene>
    <name evidence="2" type="ORF">CCMP2556_LOCUS54751</name>
</gene>
<comment type="caution">
    <text evidence="2">The sequence shown here is derived from an EMBL/GenBank/DDBJ whole genome shotgun (WGS) entry which is preliminary data.</text>
</comment>
<name>A0ABP0SZ04_9DINO</name>
<dbReference type="EMBL" id="CAXAMN010028694">
    <property type="protein sequence ID" value="CAK9117420.1"/>
    <property type="molecule type" value="Genomic_DNA"/>
</dbReference>
<evidence type="ECO:0000313" key="3">
    <source>
        <dbReference type="Proteomes" id="UP001642484"/>
    </source>
</evidence>
<keyword evidence="1" id="KW-1133">Transmembrane helix</keyword>
<organism evidence="2 3">
    <name type="scientific">Durusdinium trenchii</name>
    <dbReference type="NCBI Taxonomy" id="1381693"/>
    <lineage>
        <taxon>Eukaryota</taxon>
        <taxon>Sar</taxon>
        <taxon>Alveolata</taxon>
        <taxon>Dinophyceae</taxon>
        <taxon>Suessiales</taxon>
        <taxon>Symbiodiniaceae</taxon>
        <taxon>Durusdinium</taxon>
    </lineage>
</organism>
<keyword evidence="1" id="KW-0812">Transmembrane</keyword>
<proteinExistence type="predicted"/>
<feature type="transmembrane region" description="Helical" evidence="1">
    <location>
        <begin position="49"/>
        <end position="69"/>
    </location>
</feature>
<reference evidence="2 3" key="1">
    <citation type="submission" date="2024-02" db="EMBL/GenBank/DDBJ databases">
        <authorList>
            <person name="Chen Y."/>
            <person name="Shah S."/>
            <person name="Dougan E. K."/>
            <person name="Thang M."/>
            <person name="Chan C."/>
        </authorList>
    </citation>
    <scope>NUCLEOTIDE SEQUENCE [LARGE SCALE GENOMIC DNA]</scope>
</reference>
<accession>A0ABP0SZ04</accession>
<dbReference type="Proteomes" id="UP001642484">
    <property type="component" value="Unassembled WGS sequence"/>
</dbReference>
<sequence>MLPWRKVSEAWFRHAWGHPQLQVRGWCVSVKTCLTVLLCLSEIDVDHRLWIGICQFICATSLFLQWWLANPTMFLVRSMANFAKAFLFLHLSVCGRTAIFDPAACELAGWQDERQPFRIINACFILHWILVAISLLLQFLLPLKGVTVDVGHEQLWYRARLRATAASRLEVSGQVPMHLTLAYLKPKLRGTPFERSHLEPVLNGLNAAMVCIIVWSLDRQWRTSGVRDALDALESDAASEEAQPSEEER</sequence>
<protein>
    <recommendedName>
        <fullName evidence="4">Glycerophosphocholine acyltransferase 1</fullName>
    </recommendedName>
</protein>